<evidence type="ECO:0000313" key="1">
    <source>
        <dbReference type="EMBL" id="KAJ0175039.1"/>
    </source>
</evidence>
<dbReference type="EMBL" id="CM034402">
    <property type="protein sequence ID" value="KAJ0175039.1"/>
    <property type="molecule type" value="Genomic_DNA"/>
</dbReference>
<accession>A0ACC1CTR1</accession>
<name>A0ACC1CTR1_9NEOP</name>
<evidence type="ECO:0000313" key="2">
    <source>
        <dbReference type="Proteomes" id="UP000824533"/>
    </source>
</evidence>
<proteinExistence type="predicted"/>
<dbReference type="Proteomes" id="UP000824533">
    <property type="component" value="Linkage Group LG16"/>
</dbReference>
<protein>
    <submittedName>
        <fullName evidence="1">Uncharacterized protein</fullName>
    </submittedName>
</protein>
<keyword evidence="2" id="KW-1185">Reference proteome</keyword>
<organism evidence="1 2">
    <name type="scientific">Dendrolimus kikuchii</name>
    <dbReference type="NCBI Taxonomy" id="765133"/>
    <lineage>
        <taxon>Eukaryota</taxon>
        <taxon>Metazoa</taxon>
        <taxon>Ecdysozoa</taxon>
        <taxon>Arthropoda</taxon>
        <taxon>Hexapoda</taxon>
        <taxon>Insecta</taxon>
        <taxon>Pterygota</taxon>
        <taxon>Neoptera</taxon>
        <taxon>Endopterygota</taxon>
        <taxon>Lepidoptera</taxon>
        <taxon>Glossata</taxon>
        <taxon>Ditrysia</taxon>
        <taxon>Bombycoidea</taxon>
        <taxon>Lasiocampidae</taxon>
        <taxon>Dendrolimus</taxon>
    </lineage>
</organism>
<reference evidence="1 2" key="1">
    <citation type="journal article" date="2021" name="Front. Genet.">
        <title>Chromosome-Level Genome Assembly Reveals Significant Gene Expansion in the Toll and IMD Signaling Pathways of Dendrolimus kikuchii.</title>
        <authorList>
            <person name="Zhou J."/>
            <person name="Wu P."/>
            <person name="Xiong Z."/>
            <person name="Liu N."/>
            <person name="Zhao N."/>
            <person name="Ji M."/>
            <person name="Qiu Y."/>
            <person name="Yang B."/>
        </authorList>
    </citation>
    <scope>NUCLEOTIDE SEQUENCE [LARGE SCALE GENOMIC DNA]</scope>
    <source>
        <strain evidence="1">Ann1</strain>
    </source>
</reference>
<gene>
    <name evidence="1" type="ORF">K1T71_009180</name>
</gene>
<sequence length="412" mass="48663">MFLKFSKSKFSVKLAIFVVTILSISIFIHNLLFSSFKRCVLYADKILLSPNGARSGDNTKFVLLWKNHHVFTKGYIRTLNCPISDCVFTENKNLLDGDYSQFDAIIFHEDLLTDKWLMPTKRKSHQLYTFFTIESAYYNPACELRNDNYYNLTFTYRLDSDIPWTYFIVRDVNEDIVAPSLNVRWEESTKSIKPAIKSILKRKTKAIAWLVSHCSADSFRDDYLSRLQEHLYHYSLKIDVFGGCNGLKCFNKDCDEMLRNNYYFYAAFENSFSEDYVTEKVLHGYLNYAVPIVYGASNYSRFLPPNSYLNAREFHPYNLAYKIYEAMRDYEIFESYFKWTNTYTISDHQDMDHPLCNLCGHLHSYKALRAPAKKSFRVWWNGLNGMKWCLSPEYWNETARLNIDANHIFTMY</sequence>
<comment type="caution">
    <text evidence="1">The sequence shown here is derived from an EMBL/GenBank/DDBJ whole genome shotgun (WGS) entry which is preliminary data.</text>
</comment>